<dbReference type="RefSeq" id="WP_379047630.1">
    <property type="nucleotide sequence ID" value="NZ_JBHULZ010000041.1"/>
</dbReference>
<comment type="caution">
    <text evidence="1">The sequence shown here is derived from an EMBL/GenBank/DDBJ whole genome shotgun (WGS) entry which is preliminary data.</text>
</comment>
<dbReference type="Proteomes" id="UP001597357">
    <property type="component" value="Unassembled WGS sequence"/>
</dbReference>
<sequence>MKRIFSLPFLIIFSVLIGVISCQNKSEKATENSFLENQTSILQKDIVLPTSVQLQLSQKTQDIANTWADYKTFENELDNLKSSHYQDLVENASNLAKITKQLNDSIPPVFNENAIAARLNVLYTHTKMLEQVSQRQVKDTTLLKNNLEKVIIAFNNLKVQLNEVFLPSIEEFEAELLESIKSEDSVATKE</sequence>
<reference evidence="2" key="1">
    <citation type="journal article" date="2019" name="Int. J. Syst. Evol. Microbiol.">
        <title>The Global Catalogue of Microorganisms (GCM) 10K type strain sequencing project: providing services to taxonomists for standard genome sequencing and annotation.</title>
        <authorList>
            <consortium name="The Broad Institute Genomics Platform"/>
            <consortium name="The Broad Institute Genome Sequencing Center for Infectious Disease"/>
            <person name="Wu L."/>
            <person name="Ma J."/>
        </authorList>
    </citation>
    <scope>NUCLEOTIDE SEQUENCE [LARGE SCALE GENOMIC DNA]</scope>
    <source>
        <strain evidence="2">KCTC 42255</strain>
    </source>
</reference>
<keyword evidence="2" id="KW-1185">Reference proteome</keyword>
<gene>
    <name evidence="1" type="ORF">ACFSQ0_09855</name>
</gene>
<evidence type="ECO:0000313" key="2">
    <source>
        <dbReference type="Proteomes" id="UP001597357"/>
    </source>
</evidence>
<evidence type="ECO:0008006" key="3">
    <source>
        <dbReference type="Google" id="ProtNLM"/>
    </source>
</evidence>
<evidence type="ECO:0000313" key="1">
    <source>
        <dbReference type="EMBL" id="MFD2698296.1"/>
    </source>
</evidence>
<organism evidence="1 2">
    <name type="scientific">Mesonia sediminis</name>
    <dbReference type="NCBI Taxonomy" id="1703946"/>
    <lineage>
        <taxon>Bacteria</taxon>
        <taxon>Pseudomonadati</taxon>
        <taxon>Bacteroidota</taxon>
        <taxon>Flavobacteriia</taxon>
        <taxon>Flavobacteriales</taxon>
        <taxon>Flavobacteriaceae</taxon>
        <taxon>Mesonia</taxon>
    </lineage>
</organism>
<dbReference type="EMBL" id="JBHULZ010000041">
    <property type="protein sequence ID" value="MFD2698296.1"/>
    <property type="molecule type" value="Genomic_DNA"/>
</dbReference>
<accession>A0ABW5SEZ6</accession>
<protein>
    <recommendedName>
        <fullName evidence="3">Lipoprotein</fullName>
    </recommendedName>
</protein>
<dbReference type="PROSITE" id="PS51257">
    <property type="entry name" value="PROKAR_LIPOPROTEIN"/>
    <property type="match status" value="1"/>
</dbReference>
<proteinExistence type="predicted"/>
<name>A0ABW5SEZ6_9FLAO</name>